<gene>
    <name evidence="4" type="ORF">F963_01368</name>
</gene>
<dbReference type="InterPro" id="IPR016187">
    <property type="entry name" value="CTDL_fold"/>
</dbReference>
<accession>N8XE60</accession>
<evidence type="ECO:0000313" key="5">
    <source>
        <dbReference type="Proteomes" id="UP000013270"/>
    </source>
</evidence>
<dbReference type="HOGENOM" id="CLU_012431_8_0_6"/>
<dbReference type="EMBL" id="APPK01000025">
    <property type="protein sequence ID" value="ENV22752.1"/>
    <property type="molecule type" value="Genomic_DNA"/>
</dbReference>
<dbReference type="InterPro" id="IPR051043">
    <property type="entry name" value="Sulfatase_Mod_Factor_Kinase"/>
</dbReference>
<sequence>MKQNLTLILISTFALSACAKSNDAKQNASHSQTKEIKTVAQLDPELQKKVQSLLDKTQKELIFVKGGSFMMGDFGPQHSKDGLPYDGDGDAVPLHKVTLSDYKLSASKATYADFDIYTAATQQKPVGTFNKLTQIDRIPEVAAGINWQQGRDYCQWLGKQLNLKMDLPTEAQWEYATRNRGQMIMYPTNNGKLENGKNIWSFEQRNQTTSKYKTVEVVPLLKQFPPTPMGFYDMVTDNYEWMLDWYDPDYYRKSPEQNPQGPSTGTKKVVRSTYPDDGQNIKMSGGLTISRHSMYPIADPKDLEYYKHSKYKDSIDLNKNNSVRCAATL</sequence>
<dbReference type="InterPro" id="IPR042095">
    <property type="entry name" value="SUMF_sf"/>
</dbReference>
<feature type="signal peptide" evidence="2">
    <location>
        <begin position="1"/>
        <end position="19"/>
    </location>
</feature>
<feature type="chain" id="PRO_5004135843" description="Sulfatase-modifying factor enzyme-like domain-containing protein" evidence="2">
    <location>
        <begin position="20"/>
        <end position="329"/>
    </location>
</feature>
<proteinExistence type="predicted"/>
<dbReference type="PANTHER" id="PTHR23150:SF19">
    <property type="entry name" value="FORMYLGLYCINE-GENERATING ENZYME"/>
    <property type="match status" value="1"/>
</dbReference>
<dbReference type="GO" id="GO:0120147">
    <property type="term" value="F:formylglycine-generating oxidase activity"/>
    <property type="evidence" value="ECO:0007669"/>
    <property type="project" value="TreeGrafter"/>
</dbReference>
<evidence type="ECO:0000256" key="1">
    <source>
        <dbReference type="SAM" id="MobiDB-lite"/>
    </source>
</evidence>
<dbReference type="AlphaFoldDB" id="N8XE60"/>
<comment type="caution">
    <text evidence="4">The sequence shown here is derived from an EMBL/GenBank/DDBJ whole genome shotgun (WGS) entry which is preliminary data.</text>
</comment>
<dbReference type="Proteomes" id="UP000013270">
    <property type="component" value="Unassembled WGS sequence"/>
</dbReference>
<name>N8XE60_ACIBZ</name>
<feature type="compositionally biased region" description="Polar residues" evidence="1">
    <location>
        <begin position="256"/>
        <end position="266"/>
    </location>
</feature>
<dbReference type="InterPro" id="IPR005532">
    <property type="entry name" value="SUMF_dom"/>
</dbReference>
<evidence type="ECO:0000259" key="3">
    <source>
        <dbReference type="Pfam" id="PF03781"/>
    </source>
</evidence>
<feature type="region of interest" description="Disordered" evidence="1">
    <location>
        <begin position="253"/>
        <end position="279"/>
    </location>
</feature>
<dbReference type="RefSeq" id="WP_004829590.1">
    <property type="nucleotide sequence ID" value="NZ_KB849467.1"/>
</dbReference>
<dbReference type="PANTHER" id="PTHR23150">
    <property type="entry name" value="SULFATASE MODIFYING FACTOR 1, 2"/>
    <property type="match status" value="1"/>
</dbReference>
<dbReference type="PATRIC" id="fig|1217651.3.peg.1340"/>
<keyword evidence="2" id="KW-0732">Signal</keyword>
<protein>
    <recommendedName>
        <fullName evidence="3">Sulfatase-modifying factor enzyme-like domain-containing protein</fullName>
    </recommendedName>
</protein>
<dbReference type="Pfam" id="PF03781">
    <property type="entry name" value="FGE-sulfatase"/>
    <property type="match status" value="1"/>
</dbReference>
<reference evidence="4 5" key="1">
    <citation type="submission" date="2013-02" db="EMBL/GenBank/DDBJ databases">
        <title>The Genome Sequence of Acinetobacter bereziniae NIPH 3.</title>
        <authorList>
            <consortium name="The Broad Institute Genome Sequencing Platform"/>
            <consortium name="The Broad Institute Genome Sequencing Center for Infectious Disease"/>
            <person name="Cerqueira G."/>
            <person name="Feldgarden M."/>
            <person name="Courvalin P."/>
            <person name="Perichon B."/>
            <person name="Grillot-Courvalin C."/>
            <person name="Clermont D."/>
            <person name="Rocha E."/>
            <person name="Yoon E.-J."/>
            <person name="Nemec A."/>
            <person name="Walker B."/>
            <person name="Young S.K."/>
            <person name="Zeng Q."/>
            <person name="Gargeya S."/>
            <person name="Fitzgerald M."/>
            <person name="Haas B."/>
            <person name="Abouelleil A."/>
            <person name="Alvarado L."/>
            <person name="Arachchi H.M."/>
            <person name="Berlin A.M."/>
            <person name="Chapman S.B."/>
            <person name="Dewar J."/>
            <person name="Goldberg J."/>
            <person name="Griggs A."/>
            <person name="Gujja S."/>
            <person name="Hansen M."/>
            <person name="Howarth C."/>
            <person name="Imamovic A."/>
            <person name="Larimer J."/>
            <person name="McCowan C."/>
            <person name="Murphy C."/>
            <person name="Neiman D."/>
            <person name="Pearson M."/>
            <person name="Priest M."/>
            <person name="Roberts A."/>
            <person name="Saif S."/>
            <person name="Shea T."/>
            <person name="Sisk P."/>
            <person name="Sykes S."/>
            <person name="Wortman J."/>
            <person name="Nusbaum C."/>
            <person name="Birren B."/>
        </authorList>
    </citation>
    <scope>NUCLEOTIDE SEQUENCE [LARGE SCALE GENOMIC DNA]</scope>
    <source>
        <strain evidence="4 5">NIPH 3</strain>
    </source>
</reference>
<dbReference type="Gene3D" id="3.90.1580.10">
    <property type="entry name" value="paralog of FGE (formylglycine-generating enzyme)"/>
    <property type="match status" value="1"/>
</dbReference>
<feature type="domain" description="Sulfatase-modifying factor enzyme-like" evidence="3">
    <location>
        <begin position="59"/>
        <end position="271"/>
    </location>
</feature>
<organism evidence="4 5">
    <name type="scientific">Acinetobacter bereziniae NIPH 3</name>
    <dbReference type="NCBI Taxonomy" id="1217651"/>
    <lineage>
        <taxon>Bacteria</taxon>
        <taxon>Pseudomonadati</taxon>
        <taxon>Pseudomonadota</taxon>
        <taxon>Gammaproteobacteria</taxon>
        <taxon>Moraxellales</taxon>
        <taxon>Moraxellaceae</taxon>
        <taxon>Acinetobacter</taxon>
    </lineage>
</organism>
<evidence type="ECO:0000313" key="4">
    <source>
        <dbReference type="EMBL" id="ENV22752.1"/>
    </source>
</evidence>
<evidence type="ECO:0000256" key="2">
    <source>
        <dbReference type="SAM" id="SignalP"/>
    </source>
</evidence>
<dbReference type="SUPFAM" id="SSF56436">
    <property type="entry name" value="C-type lectin-like"/>
    <property type="match status" value="1"/>
</dbReference>
<dbReference type="PROSITE" id="PS51257">
    <property type="entry name" value="PROKAR_LIPOPROTEIN"/>
    <property type="match status" value="1"/>
</dbReference>